<dbReference type="PANTHER" id="PTHR43342:SF2">
    <property type="entry name" value="POTENTIAL NAD-REDUCING HYDROGENASE SUBUNIT"/>
    <property type="match status" value="1"/>
</dbReference>
<dbReference type="AlphaFoldDB" id="A0A8J7HRF5"/>
<dbReference type="FunFam" id="1.10.10.1590:FF:000001">
    <property type="entry name" value="NADH-quinone oxidoreductase subunit E"/>
    <property type="match status" value="1"/>
</dbReference>
<feature type="binding site" evidence="7">
    <location>
        <position position="143"/>
    </location>
    <ligand>
        <name>[2Fe-2S] cluster</name>
        <dbReference type="ChEBI" id="CHEBI:190135"/>
    </ligand>
</feature>
<keyword evidence="2 7" id="KW-0001">2Fe-2S</keyword>
<dbReference type="Proteomes" id="UP000632766">
    <property type="component" value="Unassembled WGS sequence"/>
</dbReference>
<dbReference type="GO" id="GO:0046872">
    <property type="term" value="F:metal ion binding"/>
    <property type="evidence" value="ECO:0007669"/>
    <property type="project" value="UniProtKB-KW"/>
</dbReference>
<dbReference type="GO" id="GO:0051537">
    <property type="term" value="F:2 iron, 2 sulfur cluster binding"/>
    <property type="evidence" value="ECO:0007669"/>
    <property type="project" value="UniProtKB-KW"/>
</dbReference>
<dbReference type="NCBIfam" id="NF005747">
    <property type="entry name" value="PRK07571.1"/>
    <property type="match status" value="1"/>
</dbReference>
<dbReference type="InterPro" id="IPR041921">
    <property type="entry name" value="NuoE_N"/>
</dbReference>
<reference evidence="8 9" key="1">
    <citation type="journal article" date="2021" name="Int. J. Syst. Evol. Microbiol.">
        <title>Amazonocrinis nigriterrae gen. nov., sp. nov., Atlanticothrix silvestris gen. nov., sp. nov. and Dendronalium phyllosphericum gen. nov., sp. nov., nostocacean cyanobacteria from Brazilian environments.</title>
        <authorList>
            <person name="Alvarenga D.O."/>
            <person name="Andreote A.P.D."/>
            <person name="Branco L.H.Z."/>
            <person name="Delbaje E."/>
            <person name="Cruz R.B."/>
            <person name="Varani A.M."/>
            <person name="Fiore M.F."/>
        </authorList>
    </citation>
    <scope>NUCLEOTIDE SEQUENCE [LARGE SCALE GENOMIC DNA]</scope>
    <source>
        <strain evidence="8 9">CENA67</strain>
    </source>
</reference>
<sequence length="177" mass="19122">MNSASAVKTNNTVKAPRATRGDQRFKMLDATIKRYQYQQDALIEILHKAQELFGYLEKDVLIYIAHQLKLPPSRVYGVATFYHLFSLAPSGVHTCVVCTGTVCYVKGAQAILANLEKSAHIQAGETSADGQISLLTARCLGACGIAPAVVFDGTVLGNQTPESVLDHIKGWLQDGST</sequence>
<dbReference type="InterPro" id="IPR028431">
    <property type="entry name" value="NADP_DH_HndA-like"/>
</dbReference>
<keyword evidence="5 7" id="KW-0411">Iron-sulfur</keyword>
<keyword evidence="4 7" id="KW-0408">Iron</keyword>
<evidence type="ECO:0000256" key="7">
    <source>
        <dbReference type="PIRSR" id="PIRSR000216-1"/>
    </source>
</evidence>
<proteinExistence type="inferred from homology"/>
<evidence type="ECO:0000256" key="5">
    <source>
        <dbReference type="ARBA" id="ARBA00023014"/>
    </source>
</evidence>
<comment type="cofactor">
    <cofactor evidence="7">
        <name>[2Fe-2S] cluster</name>
        <dbReference type="ChEBI" id="CHEBI:190135"/>
    </cofactor>
    <text evidence="7">Binds 1 [2Fe-2S] cluster.</text>
</comment>
<name>A0A8J7HRF5_9NOST</name>
<dbReference type="Gene3D" id="1.10.10.1590">
    <property type="entry name" value="NADH-quinone oxidoreductase subunit E"/>
    <property type="match status" value="1"/>
</dbReference>
<dbReference type="PIRSF" id="PIRSF000216">
    <property type="entry name" value="NADH_DH_24kDa"/>
    <property type="match status" value="1"/>
</dbReference>
<evidence type="ECO:0000256" key="6">
    <source>
        <dbReference type="ARBA" id="ARBA00034078"/>
    </source>
</evidence>
<evidence type="ECO:0000256" key="3">
    <source>
        <dbReference type="ARBA" id="ARBA00022723"/>
    </source>
</evidence>
<evidence type="ECO:0000256" key="1">
    <source>
        <dbReference type="ARBA" id="ARBA00010643"/>
    </source>
</evidence>
<dbReference type="SUPFAM" id="SSF52833">
    <property type="entry name" value="Thioredoxin-like"/>
    <property type="match status" value="1"/>
</dbReference>
<dbReference type="Gene3D" id="3.40.30.10">
    <property type="entry name" value="Glutaredoxin"/>
    <property type="match status" value="1"/>
</dbReference>
<comment type="caution">
    <text evidence="8">The sequence shown here is derived from an EMBL/GenBank/DDBJ whole genome shotgun (WGS) entry which is preliminary data.</text>
</comment>
<evidence type="ECO:0000313" key="9">
    <source>
        <dbReference type="Proteomes" id="UP000632766"/>
    </source>
</evidence>
<dbReference type="InterPro" id="IPR042128">
    <property type="entry name" value="NuoE_dom"/>
</dbReference>
<feature type="binding site" evidence="7">
    <location>
        <position position="139"/>
    </location>
    <ligand>
        <name>[2Fe-2S] cluster</name>
        <dbReference type="ChEBI" id="CHEBI:190135"/>
    </ligand>
</feature>
<comment type="cofactor">
    <cofactor evidence="6">
        <name>[2Fe-2S] cluster</name>
        <dbReference type="ChEBI" id="CHEBI:190135"/>
    </cofactor>
</comment>
<organism evidence="8 9">
    <name type="scientific">Amazonocrinis nigriterrae CENA67</name>
    <dbReference type="NCBI Taxonomy" id="2794033"/>
    <lineage>
        <taxon>Bacteria</taxon>
        <taxon>Bacillati</taxon>
        <taxon>Cyanobacteriota</taxon>
        <taxon>Cyanophyceae</taxon>
        <taxon>Nostocales</taxon>
        <taxon>Nostocaceae</taxon>
        <taxon>Amazonocrinis</taxon>
        <taxon>Amazonocrinis nigriterrae</taxon>
    </lineage>
</organism>
<accession>A0A8J7HRF5</accession>
<dbReference type="EMBL" id="JAECZC010000036">
    <property type="protein sequence ID" value="MBH8564157.1"/>
    <property type="molecule type" value="Genomic_DNA"/>
</dbReference>
<evidence type="ECO:0000256" key="4">
    <source>
        <dbReference type="ARBA" id="ARBA00023004"/>
    </source>
</evidence>
<dbReference type="GO" id="GO:0016491">
    <property type="term" value="F:oxidoreductase activity"/>
    <property type="evidence" value="ECO:0007669"/>
    <property type="project" value="InterPro"/>
</dbReference>
<feature type="binding site" evidence="7">
    <location>
        <position position="98"/>
    </location>
    <ligand>
        <name>[2Fe-2S] cluster</name>
        <dbReference type="ChEBI" id="CHEBI:190135"/>
    </ligand>
</feature>
<gene>
    <name evidence="8" type="primary">hoxE</name>
    <name evidence="8" type="ORF">I8748_18520</name>
</gene>
<keyword evidence="3 7" id="KW-0479">Metal-binding</keyword>
<dbReference type="RefSeq" id="WP_198126013.1">
    <property type="nucleotide sequence ID" value="NZ_JAECZC010000036.1"/>
</dbReference>
<comment type="similarity">
    <text evidence="1">Belongs to the complex I 24 kDa subunit family.</text>
</comment>
<feature type="binding site" evidence="7">
    <location>
        <position position="103"/>
    </location>
    <ligand>
        <name>[2Fe-2S] cluster</name>
        <dbReference type="ChEBI" id="CHEBI:190135"/>
    </ligand>
</feature>
<protein>
    <submittedName>
        <fullName evidence="8">Bidirectional hydrogenase complex protein HoxE</fullName>
    </submittedName>
</protein>
<evidence type="ECO:0000256" key="2">
    <source>
        <dbReference type="ARBA" id="ARBA00022714"/>
    </source>
</evidence>
<keyword evidence="9" id="KW-1185">Reference proteome</keyword>
<dbReference type="InterPro" id="IPR036249">
    <property type="entry name" value="Thioredoxin-like_sf"/>
</dbReference>
<dbReference type="InterPro" id="IPR002023">
    <property type="entry name" value="NuoE-like"/>
</dbReference>
<dbReference type="PANTHER" id="PTHR43342">
    <property type="entry name" value="NADH-QUINONE OXIDOREDUCTASE, E SUBUNIT"/>
    <property type="match status" value="1"/>
</dbReference>
<dbReference type="CDD" id="cd03064">
    <property type="entry name" value="TRX_Fd_NuoE"/>
    <property type="match status" value="1"/>
</dbReference>
<dbReference type="Pfam" id="PF01257">
    <property type="entry name" value="2Fe-2S_thioredx"/>
    <property type="match status" value="1"/>
</dbReference>
<evidence type="ECO:0000313" key="8">
    <source>
        <dbReference type="EMBL" id="MBH8564157.1"/>
    </source>
</evidence>